<evidence type="ECO:0000313" key="2">
    <source>
        <dbReference type="Proteomes" id="UP000003146"/>
    </source>
</evidence>
<dbReference type="AlphaFoldDB" id="B3JEE9"/>
<name>B3JEE9_9BACT</name>
<dbReference type="EMBL" id="ABIY02000022">
    <property type="protein sequence ID" value="EDV02681.1"/>
    <property type="molecule type" value="Genomic_DNA"/>
</dbReference>
<dbReference type="Proteomes" id="UP000003146">
    <property type="component" value="Unassembled WGS sequence"/>
</dbReference>
<gene>
    <name evidence="1" type="ORF">BACCOP_00240</name>
</gene>
<dbReference type="STRING" id="470145.BACCOP_00240"/>
<protein>
    <submittedName>
        <fullName evidence="1">Uncharacterized protein</fullName>
    </submittedName>
</protein>
<accession>B3JEE9</accession>
<reference evidence="1 2" key="2">
    <citation type="submission" date="2008-04" db="EMBL/GenBank/DDBJ databases">
        <authorList>
            <person name="Fulton L."/>
            <person name="Clifton S."/>
            <person name="Fulton B."/>
            <person name="Xu J."/>
            <person name="Minx P."/>
            <person name="Pepin K.H."/>
            <person name="Johnson M."/>
            <person name="Thiruvilangam P."/>
            <person name="Bhonagiri V."/>
            <person name="Nash W.E."/>
            <person name="Mardis E.R."/>
            <person name="Wilson R.K."/>
        </authorList>
    </citation>
    <scope>NUCLEOTIDE SEQUENCE [LARGE SCALE GENOMIC DNA]</scope>
    <source>
        <strain evidence="1 2">DSM 17136</strain>
    </source>
</reference>
<sequence length="47" mass="5347">MIGRLFLVIGVALTFLLLDGCEGKWLYTFCARHFELFQNGTAKVKIL</sequence>
<reference evidence="1 2" key="1">
    <citation type="submission" date="2008-04" db="EMBL/GenBank/DDBJ databases">
        <title>Draft genome sequence of Bacteroides coprocola (DSM 17136).</title>
        <authorList>
            <person name="Sudarsanam P."/>
            <person name="Ley R."/>
            <person name="Guruge J."/>
            <person name="Turnbaugh P.J."/>
            <person name="Mahowald M."/>
            <person name="Liep D."/>
            <person name="Gordon J."/>
        </authorList>
    </citation>
    <scope>NUCLEOTIDE SEQUENCE [LARGE SCALE GENOMIC DNA]</scope>
    <source>
        <strain evidence="1 2">DSM 17136</strain>
    </source>
</reference>
<proteinExistence type="predicted"/>
<comment type="caution">
    <text evidence="1">The sequence shown here is derived from an EMBL/GenBank/DDBJ whole genome shotgun (WGS) entry which is preliminary data.</text>
</comment>
<dbReference type="HOGENOM" id="CLU_3164518_0_0_10"/>
<evidence type="ECO:0000313" key="1">
    <source>
        <dbReference type="EMBL" id="EDV02681.1"/>
    </source>
</evidence>
<organism evidence="1 2">
    <name type="scientific">Phocaeicola coprocola DSM 17136</name>
    <dbReference type="NCBI Taxonomy" id="470145"/>
    <lineage>
        <taxon>Bacteria</taxon>
        <taxon>Pseudomonadati</taxon>
        <taxon>Bacteroidota</taxon>
        <taxon>Bacteroidia</taxon>
        <taxon>Bacteroidales</taxon>
        <taxon>Bacteroidaceae</taxon>
        <taxon>Phocaeicola</taxon>
    </lineage>
</organism>